<dbReference type="Gene3D" id="3.30.450.20">
    <property type="entry name" value="PAS domain"/>
    <property type="match status" value="2"/>
</dbReference>
<keyword evidence="8" id="KW-0067">ATP-binding</keyword>
<dbReference type="InterPro" id="IPR011006">
    <property type="entry name" value="CheY-like_superfamily"/>
</dbReference>
<dbReference type="GO" id="GO:0005886">
    <property type="term" value="C:plasma membrane"/>
    <property type="evidence" value="ECO:0007669"/>
    <property type="project" value="UniProtKB-SubCell"/>
</dbReference>
<evidence type="ECO:0000256" key="8">
    <source>
        <dbReference type="ARBA" id="ARBA00022840"/>
    </source>
</evidence>
<dbReference type="Pfam" id="PF02518">
    <property type="entry name" value="HATPase_c"/>
    <property type="match status" value="1"/>
</dbReference>
<dbReference type="SUPFAM" id="SSF47226">
    <property type="entry name" value="Histidine-containing phosphotransfer domain, HPT domain"/>
    <property type="match status" value="1"/>
</dbReference>
<dbReference type="AlphaFoldDB" id="A0A0U2VI44"/>
<evidence type="ECO:0000256" key="12">
    <source>
        <dbReference type="PROSITE-ProRule" id="PRU00110"/>
    </source>
</evidence>
<evidence type="ECO:0000259" key="18">
    <source>
        <dbReference type="PROSITE" id="PS50113"/>
    </source>
</evidence>
<feature type="transmembrane region" description="Helical" evidence="14">
    <location>
        <begin position="20"/>
        <end position="42"/>
    </location>
</feature>
<dbReference type="CDD" id="cd00082">
    <property type="entry name" value="HisKA"/>
    <property type="match status" value="1"/>
</dbReference>
<dbReference type="Pfam" id="PF00512">
    <property type="entry name" value="HisKA"/>
    <property type="match status" value="1"/>
</dbReference>
<dbReference type="CDD" id="cd16922">
    <property type="entry name" value="HATPase_EvgS-ArcB-TorS-like"/>
    <property type="match status" value="1"/>
</dbReference>
<sequence length="1265" mass="141365">MSHKTGKQLTFLPLKDYYRSLVVALAVPLFVALLLCLHLYNIKVERAIEKRHGDFANVSAQIEHTMAGVNNLFTAMFNLYHQSKPHLADSTMPLHVNQYDGYYYRYLSNLNGEIVGAGEFSQSQSALLRWQKVVMLAPSFNTTLALMQSLSAVAYVDEQGFAYVARRDRSQSAFLTDVLKGKFKPPFLTEQLSSSQIIKVGNKAYFAVGRQQDINSLDYIVLIYDLQAISNWLKKVSPQQGEYIFMNQYHEVIASSQKLINKAVKLNQYWPAVLVERTSTKVVKGNQFLMQPIGNYPIHAAYHEPIEQLSAPIIYETAIEFIFLTVFLSIMFSVFFWLSQRIFIKPMTFLMRYLEHNDTITGEQLNYKIPLNWQPWFLKVKAIFAKNTQLVESLQNVNKDLDKKLQLQSEKLTSSYEAKERHLALLNTVLNNVPDFIYFKSIDGLFLGCNKAFETFIGKKQAALVGKLIENESRDSKKMSKLEQQVLHNRTQIQQRIDSAERSYLLTIAPFYNEQQQLLGVMGIGRDITEQQQTLHALKESETKFRSAIEFAANGVVLLSLDHTILQANKAARELSSEQALLAGAPLNRAFSNPQWQEIKATLAQLLNNKKRVYHLTLAHGELADWLQLSVSLVWNENAEPLYYVIHIQDISILTKAKHDAERATLAKSRFIANLSHEIRTPLNAVFGLLDMLIEQGLTPKQLEQTAQAKHAAHSLLLMLNRMLDFARVESVAAQLELAPFSVVELVDICESLTAPLCENKGIELIIDIDPLIAPNLTCDGIRLQQVLGNLLTNAVKFTKTGSIILKMDLLPSDSPEQQHICFKVIDTGVGIDKADQRRLFDAFTQGDESSTRTHHGVGLGLAIVKSAVLLMGGEIALNSEKGQGCEFHFSVLLDVVVPACKQLPNNTLVILSAYSHELTKVINAFPTLTHTNLEQVLTSPREHLNNKQLIIDAADLPALLAVAVIKDILFAKAITLIVVNHQARLNFPSSMGLTVQHIKTSALAQRLFNLSLESELKITSTTKLNPSVSGLLVLAIDDNQLNLEIISSVLRQAKVNVVTATSAIDGMALLPDLMPDLILMDVQMPHLDGCQATTLIRQQYSADQLPIFALTAHCEPADIERSLACGMNKHLTKPVVAEVLIDAITDLAPYKPSFFEHSFALTQFSLNETLLNTMIGKFASVCKTQLAQLKISNNKDDLTRIAHSIKGVAGNLGFSRLSQCALQTEKDLKTTDKAVEITTKELIMQLEQVVVFINVLGAMDVKKS</sequence>
<feature type="transmembrane region" description="Helical" evidence="14">
    <location>
        <begin position="318"/>
        <end position="338"/>
    </location>
</feature>
<proteinExistence type="predicted"/>
<dbReference type="PATRIC" id="fig|1315283.4.peg.2748"/>
<dbReference type="InterPro" id="IPR013656">
    <property type="entry name" value="PAS_4"/>
</dbReference>
<dbReference type="InterPro" id="IPR035965">
    <property type="entry name" value="PAS-like_dom_sf"/>
</dbReference>
<dbReference type="FunFam" id="3.30.565.10:FF:000010">
    <property type="entry name" value="Sensor histidine kinase RcsC"/>
    <property type="match status" value="1"/>
</dbReference>
<feature type="domain" description="HPt" evidence="19">
    <location>
        <begin position="1164"/>
        <end position="1260"/>
    </location>
</feature>
<evidence type="ECO:0000256" key="7">
    <source>
        <dbReference type="ARBA" id="ARBA00022741"/>
    </source>
</evidence>
<evidence type="ECO:0000313" key="21">
    <source>
        <dbReference type="Proteomes" id="UP000065261"/>
    </source>
</evidence>
<keyword evidence="6 14" id="KW-0812">Transmembrane</keyword>
<evidence type="ECO:0000259" key="16">
    <source>
        <dbReference type="PROSITE" id="PS50110"/>
    </source>
</evidence>
<dbReference type="PROSITE" id="PS50113">
    <property type="entry name" value="PAC"/>
    <property type="match status" value="1"/>
</dbReference>
<evidence type="ECO:0000256" key="13">
    <source>
        <dbReference type="PROSITE-ProRule" id="PRU00169"/>
    </source>
</evidence>
<evidence type="ECO:0000256" key="9">
    <source>
        <dbReference type="ARBA" id="ARBA00022989"/>
    </source>
</evidence>
<dbReference type="PROSITE" id="PS50112">
    <property type="entry name" value="PAS"/>
    <property type="match status" value="1"/>
</dbReference>
<gene>
    <name evidence="20" type="ORF">PTRA_a3154</name>
</gene>
<accession>A0A0U2VI44</accession>
<dbReference type="GO" id="GO:0000155">
    <property type="term" value="F:phosphorelay sensor kinase activity"/>
    <property type="evidence" value="ECO:0007669"/>
    <property type="project" value="InterPro"/>
</dbReference>
<dbReference type="SUPFAM" id="SSF47384">
    <property type="entry name" value="Homodimeric domain of signal transducing histidine kinase"/>
    <property type="match status" value="1"/>
</dbReference>
<reference evidence="20 21" key="1">
    <citation type="submission" date="2015-03" db="EMBL/GenBank/DDBJ databases">
        <authorList>
            <person name="Murphy D."/>
        </authorList>
    </citation>
    <scope>NUCLEOTIDE SEQUENCE [LARGE SCALE GENOMIC DNA]</scope>
    <source>
        <strain evidence="20 21">KMM 520</strain>
    </source>
</reference>
<dbReference type="Pfam" id="PF01627">
    <property type="entry name" value="Hpt"/>
    <property type="match status" value="1"/>
</dbReference>
<evidence type="ECO:0000259" key="17">
    <source>
        <dbReference type="PROSITE" id="PS50112"/>
    </source>
</evidence>
<keyword evidence="5 13" id="KW-0597">Phosphoprotein</keyword>
<evidence type="ECO:0000256" key="5">
    <source>
        <dbReference type="ARBA" id="ARBA00022553"/>
    </source>
</evidence>
<dbReference type="InterPro" id="IPR005467">
    <property type="entry name" value="His_kinase_dom"/>
</dbReference>
<dbReference type="SMART" id="SM00388">
    <property type="entry name" value="HisKA"/>
    <property type="match status" value="1"/>
</dbReference>
<dbReference type="SMART" id="SM00091">
    <property type="entry name" value="PAS"/>
    <property type="match status" value="2"/>
</dbReference>
<dbReference type="PANTHER" id="PTHR45339">
    <property type="entry name" value="HYBRID SIGNAL TRANSDUCTION HISTIDINE KINASE J"/>
    <property type="match status" value="1"/>
</dbReference>
<comment type="catalytic activity">
    <reaction evidence="1">
        <text>ATP + protein L-histidine = ADP + protein N-phospho-L-histidine.</text>
        <dbReference type="EC" id="2.7.13.3"/>
    </reaction>
</comment>
<dbReference type="GO" id="GO:0005524">
    <property type="term" value="F:ATP binding"/>
    <property type="evidence" value="ECO:0007669"/>
    <property type="project" value="UniProtKB-KW"/>
</dbReference>
<dbReference type="InterPro" id="IPR036641">
    <property type="entry name" value="HPT_dom_sf"/>
</dbReference>
<dbReference type="InterPro" id="IPR000014">
    <property type="entry name" value="PAS"/>
</dbReference>
<dbReference type="InterPro" id="IPR000700">
    <property type="entry name" value="PAS-assoc_C"/>
</dbReference>
<evidence type="ECO:0000256" key="3">
    <source>
        <dbReference type="ARBA" id="ARBA00012438"/>
    </source>
</evidence>
<dbReference type="InterPro" id="IPR003594">
    <property type="entry name" value="HATPase_dom"/>
</dbReference>
<dbReference type="SMART" id="SM00086">
    <property type="entry name" value="PAC"/>
    <property type="match status" value="2"/>
</dbReference>
<dbReference type="InterPro" id="IPR036097">
    <property type="entry name" value="HisK_dim/P_sf"/>
</dbReference>
<evidence type="ECO:0000256" key="14">
    <source>
        <dbReference type="SAM" id="Phobius"/>
    </source>
</evidence>
<comment type="subcellular location">
    <subcellularLocation>
        <location evidence="2">Cell membrane</location>
        <topology evidence="2">Multi-pass membrane protein</topology>
    </subcellularLocation>
</comment>
<dbReference type="Proteomes" id="UP000065261">
    <property type="component" value="Chromosome I"/>
</dbReference>
<dbReference type="Gene3D" id="3.40.50.2300">
    <property type="match status" value="1"/>
</dbReference>
<dbReference type="InterPro" id="IPR003661">
    <property type="entry name" value="HisK_dim/P_dom"/>
</dbReference>
<dbReference type="PRINTS" id="PR00344">
    <property type="entry name" value="BCTRLSENSOR"/>
</dbReference>
<dbReference type="CDD" id="cd17546">
    <property type="entry name" value="REC_hyHK_CKI1_RcsC-like"/>
    <property type="match status" value="1"/>
</dbReference>
<dbReference type="Pfam" id="PF08448">
    <property type="entry name" value="PAS_4"/>
    <property type="match status" value="1"/>
</dbReference>
<dbReference type="CDD" id="cd00088">
    <property type="entry name" value="HPT"/>
    <property type="match status" value="1"/>
</dbReference>
<dbReference type="Gene3D" id="1.10.287.130">
    <property type="match status" value="1"/>
</dbReference>
<evidence type="ECO:0000256" key="2">
    <source>
        <dbReference type="ARBA" id="ARBA00004651"/>
    </source>
</evidence>
<dbReference type="PROSITE" id="PS50109">
    <property type="entry name" value="HIS_KIN"/>
    <property type="match status" value="1"/>
</dbReference>
<organism evidence="20">
    <name type="scientific">Pseudoalteromonas translucida KMM 520</name>
    <dbReference type="NCBI Taxonomy" id="1315283"/>
    <lineage>
        <taxon>Bacteria</taxon>
        <taxon>Pseudomonadati</taxon>
        <taxon>Pseudomonadota</taxon>
        <taxon>Gammaproteobacteria</taxon>
        <taxon>Alteromonadales</taxon>
        <taxon>Pseudoalteromonadaceae</taxon>
        <taxon>Pseudoalteromonas</taxon>
    </lineage>
</organism>
<dbReference type="InterPro" id="IPR004358">
    <property type="entry name" value="Sig_transdc_His_kin-like_C"/>
</dbReference>
<feature type="domain" description="Histidine kinase" evidence="15">
    <location>
        <begin position="674"/>
        <end position="896"/>
    </location>
</feature>
<evidence type="ECO:0000259" key="19">
    <source>
        <dbReference type="PROSITE" id="PS50894"/>
    </source>
</evidence>
<dbReference type="Gene3D" id="1.20.120.160">
    <property type="entry name" value="HPT domain"/>
    <property type="match status" value="1"/>
</dbReference>
<dbReference type="SUPFAM" id="SSF52172">
    <property type="entry name" value="CheY-like"/>
    <property type="match status" value="1"/>
</dbReference>
<keyword evidence="10" id="KW-0902">Two-component regulatory system</keyword>
<evidence type="ECO:0000259" key="15">
    <source>
        <dbReference type="PROSITE" id="PS50109"/>
    </source>
</evidence>
<dbReference type="InterPro" id="IPR001610">
    <property type="entry name" value="PAC"/>
</dbReference>
<evidence type="ECO:0000313" key="20">
    <source>
        <dbReference type="EMBL" id="ALS34160.1"/>
    </source>
</evidence>
<dbReference type="PROSITE" id="PS50894">
    <property type="entry name" value="HPT"/>
    <property type="match status" value="1"/>
</dbReference>
<feature type="domain" description="Response regulatory" evidence="16">
    <location>
        <begin position="1033"/>
        <end position="1149"/>
    </location>
</feature>
<evidence type="ECO:0000256" key="10">
    <source>
        <dbReference type="ARBA" id="ARBA00023012"/>
    </source>
</evidence>
<dbReference type="Pfam" id="PF13426">
    <property type="entry name" value="PAS_9"/>
    <property type="match status" value="1"/>
</dbReference>
<feature type="domain" description="PAC" evidence="18">
    <location>
        <begin position="480"/>
        <end position="540"/>
    </location>
</feature>
<evidence type="ECO:0000256" key="11">
    <source>
        <dbReference type="ARBA" id="ARBA00023136"/>
    </source>
</evidence>
<dbReference type="InterPro" id="IPR001789">
    <property type="entry name" value="Sig_transdc_resp-reg_receiver"/>
</dbReference>
<dbReference type="SUPFAM" id="SSF55874">
    <property type="entry name" value="ATPase domain of HSP90 chaperone/DNA topoisomerase II/histidine kinase"/>
    <property type="match status" value="1"/>
</dbReference>
<keyword evidence="11 14" id="KW-0472">Membrane</keyword>
<dbReference type="SMART" id="SM00387">
    <property type="entry name" value="HATPase_c"/>
    <property type="match status" value="1"/>
</dbReference>
<dbReference type="Pfam" id="PF00072">
    <property type="entry name" value="Response_reg"/>
    <property type="match status" value="1"/>
</dbReference>
<evidence type="ECO:0000256" key="4">
    <source>
        <dbReference type="ARBA" id="ARBA00022475"/>
    </source>
</evidence>
<dbReference type="InterPro" id="IPR008207">
    <property type="entry name" value="Sig_transdc_His_kin_Hpt_dom"/>
</dbReference>
<dbReference type="SMART" id="SM00448">
    <property type="entry name" value="REC"/>
    <property type="match status" value="1"/>
</dbReference>
<dbReference type="EC" id="2.7.13.3" evidence="3"/>
<keyword evidence="7" id="KW-0547">Nucleotide-binding</keyword>
<dbReference type="EMBL" id="CP011034">
    <property type="protein sequence ID" value="ALS34160.1"/>
    <property type="molecule type" value="Genomic_DNA"/>
</dbReference>
<dbReference type="PANTHER" id="PTHR45339:SF1">
    <property type="entry name" value="HYBRID SIGNAL TRANSDUCTION HISTIDINE KINASE J"/>
    <property type="match status" value="1"/>
</dbReference>
<keyword evidence="9 14" id="KW-1133">Transmembrane helix</keyword>
<protein>
    <recommendedName>
        <fullName evidence="3">histidine kinase</fullName>
        <ecNumber evidence="3">2.7.13.3</ecNumber>
    </recommendedName>
</protein>
<name>A0A0U2VI44_9GAMM</name>
<dbReference type="KEGG" id="ptn:PTRA_a3154"/>
<feature type="modified residue" description="4-aspartylphosphate" evidence="13">
    <location>
        <position position="1082"/>
    </location>
</feature>
<dbReference type="Gene3D" id="3.30.565.10">
    <property type="entry name" value="Histidine kinase-like ATPase, C-terminal domain"/>
    <property type="match status" value="1"/>
</dbReference>
<dbReference type="SUPFAM" id="SSF55785">
    <property type="entry name" value="PYP-like sensor domain (PAS domain)"/>
    <property type="match status" value="2"/>
</dbReference>
<dbReference type="CDD" id="cd00130">
    <property type="entry name" value="PAS"/>
    <property type="match status" value="1"/>
</dbReference>
<keyword evidence="4" id="KW-1003">Cell membrane</keyword>
<feature type="modified residue" description="Phosphohistidine" evidence="12">
    <location>
        <position position="1204"/>
    </location>
</feature>
<evidence type="ECO:0000256" key="6">
    <source>
        <dbReference type="ARBA" id="ARBA00022692"/>
    </source>
</evidence>
<feature type="domain" description="PAS" evidence="17">
    <location>
        <begin position="422"/>
        <end position="467"/>
    </location>
</feature>
<dbReference type="PROSITE" id="PS50110">
    <property type="entry name" value="RESPONSE_REGULATORY"/>
    <property type="match status" value="1"/>
</dbReference>
<dbReference type="NCBIfam" id="TIGR00229">
    <property type="entry name" value="sensory_box"/>
    <property type="match status" value="2"/>
</dbReference>
<dbReference type="InterPro" id="IPR036890">
    <property type="entry name" value="HATPase_C_sf"/>
</dbReference>
<evidence type="ECO:0000256" key="1">
    <source>
        <dbReference type="ARBA" id="ARBA00000085"/>
    </source>
</evidence>